<keyword evidence="2" id="KW-0479">Metal-binding</keyword>
<accession>A0ABQ9HQB8</accession>
<dbReference type="SUPFAM" id="SSF53098">
    <property type="entry name" value="Ribonuclease H-like"/>
    <property type="match status" value="1"/>
</dbReference>
<dbReference type="EMBL" id="JARBHB010000004">
    <property type="protein sequence ID" value="KAJ8886314.1"/>
    <property type="molecule type" value="Genomic_DNA"/>
</dbReference>
<organism evidence="6 7">
    <name type="scientific">Dryococelus australis</name>
    <dbReference type="NCBI Taxonomy" id="614101"/>
    <lineage>
        <taxon>Eukaryota</taxon>
        <taxon>Metazoa</taxon>
        <taxon>Ecdysozoa</taxon>
        <taxon>Arthropoda</taxon>
        <taxon>Hexapoda</taxon>
        <taxon>Insecta</taxon>
        <taxon>Pterygota</taxon>
        <taxon>Neoptera</taxon>
        <taxon>Polyneoptera</taxon>
        <taxon>Phasmatodea</taxon>
        <taxon>Verophasmatodea</taxon>
        <taxon>Anareolatae</taxon>
        <taxon>Phasmatidae</taxon>
        <taxon>Eurycanthinae</taxon>
        <taxon>Dryococelus</taxon>
    </lineage>
</organism>
<evidence type="ECO:0008006" key="8">
    <source>
        <dbReference type="Google" id="ProtNLM"/>
    </source>
</evidence>
<dbReference type="PANTHER" id="PTHR46481:SF10">
    <property type="entry name" value="ZINC FINGER BED DOMAIN-CONTAINING PROTEIN 39"/>
    <property type="match status" value="1"/>
</dbReference>
<dbReference type="InterPro" id="IPR012337">
    <property type="entry name" value="RNaseH-like_sf"/>
</dbReference>
<protein>
    <recommendedName>
        <fullName evidence="8">Zinc finger BED domain-containing protein 4</fullName>
    </recommendedName>
</protein>
<keyword evidence="7" id="KW-1185">Reference proteome</keyword>
<evidence type="ECO:0000313" key="7">
    <source>
        <dbReference type="Proteomes" id="UP001159363"/>
    </source>
</evidence>
<evidence type="ECO:0000313" key="6">
    <source>
        <dbReference type="EMBL" id="KAJ8886314.1"/>
    </source>
</evidence>
<gene>
    <name evidence="6" type="ORF">PR048_012525</name>
</gene>
<sequence length="330" mass="37900">MYSSTLKRVEERLTEVEFVAITTDLWTSVTNTDFMSITVHYLDKEFVYQHLYLEETAFPEVSRTGENICKFICSLLNQRDLSSMVVILMQHTSCLANTLQLVVKDAVLTNKIVNIISTCRKLVGHIKDSANATKVRKAVKIQQLIQEEPTRWNTTLYMLKRLHEQKRAILLANAELNCPTQWTLIENIIPILDVFDSITKHINSNNVNASEVSTEHLGIPIAYVVIVEESDSCGQRSFIRLFVFLFPLQTMKHFVFSLHPKKCHSGESYEVKGNSGVKDAHSKFDLLLNKAYQNQYQWVQISKGLSIICDYQIKYDFLTWKSIVCSQLPP</sequence>
<dbReference type="PANTHER" id="PTHR46481">
    <property type="entry name" value="ZINC FINGER BED DOMAIN-CONTAINING PROTEIN 4"/>
    <property type="match status" value="1"/>
</dbReference>
<evidence type="ECO:0000256" key="3">
    <source>
        <dbReference type="ARBA" id="ARBA00022771"/>
    </source>
</evidence>
<comment type="subcellular location">
    <subcellularLocation>
        <location evidence="1">Nucleus</location>
    </subcellularLocation>
</comment>
<evidence type="ECO:0000256" key="5">
    <source>
        <dbReference type="ARBA" id="ARBA00023242"/>
    </source>
</evidence>
<dbReference type="Proteomes" id="UP001159363">
    <property type="component" value="Chromosome X"/>
</dbReference>
<reference evidence="6 7" key="1">
    <citation type="submission" date="2023-02" db="EMBL/GenBank/DDBJ databases">
        <title>LHISI_Scaffold_Assembly.</title>
        <authorList>
            <person name="Stuart O.P."/>
            <person name="Cleave R."/>
            <person name="Magrath M.J.L."/>
            <person name="Mikheyev A.S."/>
        </authorList>
    </citation>
    <scope>NUCLEOTIDE SEQUENCE [LARGE SCALE GENOMIC DNA]</scope>
    <source>
        <strain evidence="6">Daus_M_001</strain>
        <tissue evidence="6">Leg muscle</tissue>
    </source>
</reference>
<proteinExistence type="predicted"/>
<evidence type="ECO:0000256" key="1">
    <source>
        <dbReference type="ARBA" id="ARBA00004123"/>
    </source>
</evidence>
<evidence type="ECO:0000256" key="4">
    <source>
        <dbReference type="ARBA" id="ARBA00022833"/>
    </source>
</evidence>
<comment type="caution">
    <text evidence="6">The sequence shown here is derived from an EMBL/GenBank/DDBJ whole genome shotgun (WGS) entry which is preliminary data.</text>
</comment>
<keyword evidence="5" id="KW-0539">Nucleus</keyword>
<keyword evidence="4" id="KW-0862">Zinc</keyword>
<evidence type="ECO:0000256" key="2">
    <source>
        <dbReference type="ARBA" id="ARBA00022723"/>
    </source>
</evidence>
<dbReference type="InterPro" id="IPR052035">
    <property type="entry name" value="ZnF_BED_domain_contain"/>
</dbReference>
<name>A0ABQ9HQB8_9NEOP</name>
<keyword evidence="3" id="KW-0863">Zinc-finger</keyword>